<evidence type="ECO:0000256" key="7">
    <source>
        <dbReference type="ARBA" id="ARBA00023136"/>
    </source>
</evidence>
<comment type="subcellular location">
    <subcellularLocation>
        <location evidence="1">Cell inner membrane</location>
        <topology evidence="1">Multi-pass membrane protein</topology>
    </subcellularLocation>
</comment>
<dbReference type="CDD" id="cd06261">
    <property type="entry name" value="TM_PBP2"/>
    <property type="match status" value="1"/>
</dbReference>
<dbReference type="Proteomes" id="UP000281094">
    <property type="component" value="Unassembled WGS sequence"/>
</dbReference>
<evidence type="ECO:0000313" key="10">
    <source>
        <dbReference type="EMBL" id="RLQ89293.1"/>
    </source>
</evidence>
<evidence type="ECO:0000256" key="2">
    <source>
        <dbReference type="ARBA" id="ARBA00022448"/>
    </source>
</evidence>
<evidence type="ECO:0000256" key="5">
    <source>
        <dbReference type="ARBA" id="ARBA00022692"/>
    </source>
</evidence>
<accession>A0A3L7JF54</accession>
<organism evidence="10 11">
    <name type="scientific">Notoacmeibacter ruber</name>
    <dbReference type="NCBI Taxonomy" id="2670375"/>
    <lineage>
        <taxon>Bacteria</taxon>
        <taxon>Pseudomonadati</taxon>
        <taxon>Pseudomonadota</taxon>
        <taxon>Alphaproteobacteria</taxon>
        <taxon>Hyphomicrobiales</taxon>
        <taxon>Notoacmeibacteraceae</taxon>
        <taxon>Notoacmeibacter</taxon>
    </lineage>
</organism>
<evidence type="ECO:0000256" key="3">
    <source>
        <dbReference type="ARBA" id="ARBA00022475"/>
    </source>
</evidence>
<gene>
    <name evidence="10" type="ORF">D8780_00300</name>
</gene>
<feature type="transmembrane region" description="Helical" evidence="8">
    <location>
        <begin position="248"/>
        <end position="276"/>
    </location>
</feature>
<dbReference type="AlphaFoldDB" id="A0A3L7JF54"/>
<keyword evidence="11" id="KW-1185">Reference proteome</keyword>
<dbReference type="GO" id="GO:0005886">
    <property type="term" value="C:plasma membrane"/>
    <property type="evidence" value="ECO:0007669"/>
    <property type="project" value="UniProtKB-SubCell"/>
</dbReference>
<dbReference type="InterPro" id="IPR035906">
    <property type="entry name" value="MetI-like_sf"/>
</dbReference>
<evidence type="ECO:0000256" key="6">
    <source>
        <dbReference type="ARBA" id="ARBA00022989"/>
    </source>
</evidence>
<feature type="transmembrane region" description="Helical" evidence="8">
    <location>
        <begin position="56"/>
        <end position="85"/>
    </location>
</feature>
<feature type="transmembrane region" description="Helical" evidence="8">
    <location>
        <begin position="12"/>
        <end position="36"/>
    </location>
</feature>
<dbReference type="PANTHER" id="PTHR43357:SF4">
    <property type="entry name" value="INNER MEMBRANE ABC TRANSPORTER PERMEASE PROTEIN YDCV"/>
    <property type="match status" value="1"/>
</dbReference>
<feature type="transmembrane region" description="Helical" evidence="8">
    <location>
        <begin position="208"/>
        <end position="228"/>
    </location>
</feature>
<keyword evidence="2" id="KW-0813">Transport</keyword>
<feature type="transmembrane region" description="Helical" evidence="8">
    <location>
        <begin position="529"/>
        <end position="551"/>
    </location>
</feature>
<keyword evidence="7 8" id="KW-0472">Membrane</keyword>
<keyword evidence="5 8" id="KW-0812">Transmembrane</keyword>
<dbReference type="SUPFAM" id="SSF161098">
    <property type="entry name" value="MetI-like"/>
    <property type="match status" value="2"/>
</dbReference>
<evidence type="ECO:0000256" key="1">
    <source>
        <dbReference type="ARBA" id="ARBA00004429"/>
    </source>
</evidence>
<evidence type="ECO:0000256" key="8">
    <source>
        <dbReference type="SAM" id="Phobius"/>
    </source>
</evidence>
<dbReference type="PANTHER" id="PTHR43357">
    <property type="entry name" value="INNER MEMBRANE ABC TRANSPORTER PERMEASE PROTEIN YDCV"/>
    <property type="match status" value="1"/>
</dbReference>
<reference evidence="10 11" key="1">
    <citation type="submission" date="2018-10" db="EMBL/GenBank/DDBJ databases">
        <title>Notoacmeibacter sp. M2BS9Y-3-1, whole genome shotgun sequence.</title>
        <authorList>
            <person name="Tuo L."/>
        </authorList>
    </citation>
    <scope>NUCLEOTIDE SEQUENCE [LARGE SCALE GENOMIC DNA]</scope>
    <source>
        <strain evidence="10 11">M2BS9Y-3-1</strain>
    </source>
</reference>
<evidence type="ECO:0000313" key="11">
    <source>
        <dbReference type="Proteomes" id="UP000281094"/>
    </source>
</evidence>
<keyword evidence="3" id="KW-1003">Cell membrane</keyword>
<feature type="transmembrane region" description="Helical" evidence="8">
    <location>
        <begin position="421"/>
        <end position="442"/>
    </location>
</feature>
<name>A0A3L7JF54_9HYPH</name>
<dbReference type="GO" id="GO:0055085">
    <property type="term" value="P:transmembrane transport"/>
    <property type="evidence" value="ECO:0007669"/>
    <property type="project" value="InterPro"/>
</dbReference>
<feature type="domain" description="ABC transmembrane type-1" evidence="9">
    <location>
        <begin position="356"/>
        <end position="543"/>
    </location>
</feature>
<dbReference type="Gene3D" id="1.10.3720.10">
    <property type="entry name" value="MetI-like"/>
    <property type="match status" value="2"/>
</dbReference>
<evidence type="ECO:0000256" key="4">
    <source>
        <dbReference type="ARBA" id="ARBA00022519"/>
    </source>
</evidence>
<dbReference type="EMBL" id="RCWN01000001">
    <property type="protein sequence ID" value="RLQ89293.1"/>
    <property type="molecule type" value="Genomic_DNA"/>
</dbReference>
<feature type="transmembrane region" description="Helical" evidence="8">
    <location>
        <begin position="358"/>
        <end position="378"/>
    </location>
</feature>
<sequence length="559" mass="59358">MRVLRSLSWLALRLVALPVVGGVIGTVMPAFGFMPVLGGETVTIDPFRRLLATPGLGWSAALSLITGLASATIALGLAAGFTAAASGTAAFGRMRRLLAPLLAVPHAAAAFAFAFLVAPSGFILRLLSPWATGIERPPDILVIGDAAGLSLIAGLVLKETPFLILLILAALPQLPVVQSRRLAASLGYGRMAGFFFLQWQPLYRQVRLGVLAVIAFSSSVIDVALILGPNLPAPLAVRLAQWMADPDLSLRFVASAGALLQLGVTLGAILLWLGLERVAAALLSLLRDRGMRLRRDGLFRLLAVALPLGAAFLLIGGILALFLWSLAGFWPFPDVLPGDWTLRSWRQSWKGITDPALTTLYVAFASAALGLALAVLRLATRPSRAPAGKLARAILWLPLLLPQVGFLFGLQFLAIRTGTDGSYFALTFAHLIFVLPYVMIAMQDAWAAMDPRYEQVAVALGRSPLAVFIRIRMPMMANALLGAFAIGFAVSVGQYLSTVLIGGGRLPTLTTEAVALAAGGNRRIISTYALFQSAPPLILFAIAAMLPALLWRNRRAMAG</sequence>
<feature type="transmembrane region" description="Helical" evidence="8">
    <location>
        <begin position="147"/>
        <end position="171"/>
    </location>
</feature>
<protein>
    <submittedName>
        <fullName evidence="10">ABC transporter permease</fullName>
    </submittedName>
</protein>
<feature type="transmembrane region" description="Helical" evidence="8">
    <location>
        <begin position="390"/>
        <end position="415"/>
    </location>
</feature>
<feature type="transmembrane region" description="Helical" evidence="8">
    <location>
        <begin position="97"/>
        <end position="127"/>
    </location>
</feature>
<keyword evidence="6 8" id="KW-1133">Transmembrane helix</keyword>
<evidence type="ECO:0000259" key="9">
    <source>
        <dbReference type="PROSITE" id="PS50928"/>
    </source>
</evidence>
<feature type="transmembrane region" description="Helical" evidence="8">
    <location>
        <begin position="479"/>
        <end position="501"/>
    </location>
</feature>
<keyword evidence="4" id="KW-0997">Cell inner membrane</keyword>
<dbReference type="InterPro" id="IPR000515">
    <property type="entry name" value="MetI-like"/>
</dbReference>
<comment type="caution">
    <text evidence="10">The sequence shown here is derived from an EMBL/GenBank/DDBJ whole genome shotgun (WGS) entry which is preliminary data.</text>
</comment>
<proteinExistence type="predicted"/>
<dbReference type="PROSITE" id="PS50928">
    <property type="entry name" value="ABC_TM1"/>
    <property type="match status" value="1"/>
</dbReference>
<feature type="transmembrane region" description="Helical" evidence="8">
    <location>
        <begin position="297"/>
        <end position="324"/>
    </location>
</feature>